<evidence type="ECO:0000256" key="4">
    <source>
        <dbReference type="PROSITE-ProRule" id="PRU00335"/>
    </source>
</evidence>
<dbReference type="PANTHER" id="PTHR30055:SF234">
    <property type="entry name" value="HTH-TYPE TRANSCRIPTIONAL REGULATOR BETI"/>
    <property type="match status" value="1"/>
</dbReference>
<dbReference type="InterPro" id="IPR009057">
    <property type="entry name" value="Homeodomain-like_sf"/>
</dbReference>
<feature type="domain" description="HTH tetR-type" evidence="5">
    <location>
        <begin position="10"/>
        <end position="70"/>
    </location>
</feature>
<protein>
    <submittedName>
        <fullName evidence="6">TetR family transcriptional regulator</fullName>
    </submittedName>
</protein>
<keyword evidence="2 4" id="KW-0238">DNA-binding</keyword>
<evidence type="ECO:0000256" key="3">
    <source>
        <dbReference type="ARBA" id="ARBA00023163"/>
    </source>
</evidence>
<keyword evidence="3" id="KW-0804">Transcription</keyword>
<dbReference type="GO" id="GO:0003700">
    <property type="term" value="F:DNA-binding transcription factor activity"/>
    <property type="evidence" value="ECO:0007669"/>
    <property type="project" value="TreeGrafter"/>
</dbReference>
<dbReference type="Gene3D" id="1.10.357.10">
    <property type="entry name" value="Tetracycline Repressor, domain 2"/>
    <property type="match status" value="1"/>
</dbReference>
<dbReference type="OrthoDB" id="4550691at2"/>
<feature type="DNA-binding region" description="H-T-H motif" evidence="4">
    <location>
        <begin position="33"/>
        <end position="52"/>
    </location>
</feature>
<dbReference type="PRINTS" id="PR00455">
    <property type="entry name" value="HTHTETR"/>
</dbReference>
<dbReference type="InterPro" id="IPR001647">
    <property type="entry name" value="HTH_TetR"/>
</dbReference>
<dbReference type="PANTHER" id="PTHR30055">
    <property type="entry name" value="HTH-TYPE TRANSCRIPTIONAL REGULATOR RUTR"/>
    <property type="match status" value="1"/>
</dbReference>
<dbReference type="SUPFAM" id="SSF48498">
    <property type="entry name" value="Tetracyclin repressor-like, C-terminal domain"/>
    <property type="match status" value="1"/>
</dbReference>
<dbReference type="EMBL" id="QQAZ01000019">
    <property type="protein sequence ID" value="RDI43626.1"/>
    <property type="molecule type" value="Genomic_DNA"/>
</dbReference>
<evidence type="ECO:0000256" key="2">
    <source>
        <dbReference type="ARBA" id="ARBA00023125"/>
    </source>
</evidence>
<keyword evidence="7" id="KW-1185">Reference proteome</keyword>
<name>A0A370GK83_9NOCA</name>
<dbReference type="STRING" id="1210089.GCA_001613165_06013"/>
<dbReference type="GO" id="GO:0000976">
    <property type="term" value="F:transcription cis-regulatory region binding"/>
    <property type="evidence" value="ECO:0007669"/>
    <property type="project" value="TreeGrafter"/>
</dbReference>
<evidence type="ECO:0000259" key="5">
    <source>
        <dbReference type="PROSITE" id="PS50977"/>
    </source>
</evidence>
<dbReference type="SUPFAM" id="SSF46689">
    <property type="entry name" value="Homeodomain-like"/>
    <property type="match status" value="1"/>
</dbReference>
<accession>A0A370GK83</accession>
<gene>
    <name evidence="6" type="ORF">DFR68_11913</name>
</gene>
<evidence type="ECO:0000313" key="6">
    <source>
        <dbReference type="EMBL" id="RDI43626.1"/>
    </source>
</evidence>
<proteinExistence type="predicted"/>
<dbReference type="Pfam" id="PF21943">
    <property type="entry name" value="TetR_C_46"/>
    <property type="match status" value="1"/>
</dbReference>
<sequence length="203" mass="22549">MARRVRPSARQRRDEILDTALDLVIAQGYPGCTMQSIARTLGVTRPALYEYYRDHEQLLADLVAREHQKAVELVVRCTSAAAEVEDPRQLSEALLREYFDAVTQAPRTWRLILISPVGAPQQVRDDIDAVRRMVLEQLRFAIRSLPAPFGGPGADSELLALSFIAGAEAAARLVLDDPGRFPPERLTAVLSALAGRVTRTWPH</sequence>
<comment type="caution">
    <text evidence="6">The sequence shown here is derived from an EMBL/GenBank/DDBJ whole genome shotgun (WGS) entry which is preliminary data.</text>
</comment>
<dbReference type="PROSITE" id="PS50977">
    <property type="entry name" value="HTH_TETR_2"/>
    <property type="match status" value="1"/>
</dbReference>
<dbReference type="AlphaFoldDB" id="A0A370GK83"/>
<dbReference type="Proteomes" id="UP000255355">
    <property type="component" value="Unassembled WGS sequence"/>
</dbReference>
<dbReference type="InterPro" id="IPR036271">
    <property type="entry name" value="Tet_transcr_reg_TetR-rel_C_sf"/>
</dbReference>
<dbReference type="RefSeq" id="WP_068027153.1">
    <property type="nucleotide sequence ID" value="NZ_QQAZ01000019.1"/>
</dbReference>
<dbReference type="InterPro" id="IPR054129">
    <property type="entry name" value="DesT_TetR_C"/>
</dbReference>
<keyword evidence="1" id="KW-0805">Transcription regulation</keyword>
<reference evidence="6 7" key="1">
    <citation type="submission" date="2018-07" db="EMBL/GenBank/DDBJ databases">
        <title>Genomic Encyclopedia of Type Strains, Phase IV (KMG-IV): sequencing the most valuable type-strain genomes for metagenomic binning, comparative biology and taxonomic classification.</title>
        <authorList>
            <person name="Goeker M."/>
        </authorList>
    </citation>
    <scope>NUCLEOTIDE SEQUENCE [LARGE SCALE GENOMIC DNA]</scope>
    <source>
        <strain evidence="6 7">DSM 44952</strain>
    </source>
</reference>
<organism evidence="6 7">
    <name type="scientific">Nocardia mexicana</name>
    <dbReference type="NCBI Taxonomy" id="279262"/>
    <lineage>
        <taxon>Bacteria</taxon>
        <taxon>Bacillati</taxon>
        <taxon>Actinomycetota</taxon>
        <taxon>Actinomycetes</taxon>
        <taxon>Mycobacteriales</taxon>
        <taxon>Nocardiaceae</taxon>
        <taxon>Nocardia</taxon>
    </lineage>
</organism>
<dbReference type="Pfam" id="PF00440">
    <property type="entry name" value="TetR_N"/>
    <property type="match status" value="1"/>
</dbReference>
<evidence type="ECO:0000256" key="1">
    <source>
        <dbReference type="ARBA" id="ARBA00023015"/>
    </source>
</evidence>
<dbReference type="InterPro" id="IPR050109">
    <property type="entry name" value="HTH-type_TetR-like_transc_reg"/>
</dbReference>
<evidence type="ECO:0000313" key="7">
    <source>
        <dbReference type="Proteomes" id="UP000255355"/>
    </source>
</evidence>